<evidence type="ECO:0000313" key="3">
    <source>
        <dbReference type="EMBL" id="MCK2220545.1"/>
    </source>
</evidence>
<feature type="domain" description="HTH cro/C1-type" evidence="2">
    <location>
        <begin position="30"/>
        <end position="83"/>
    </location>
</feature>
<dbReference type="PROSITE" id="PS50943">
    <property type="entry name" value="HTH_CROC1"/>
    <property type="match status" value="1"/>
</dbReference>
<keyword evidence="4" id="KW-1185">Reference proteome</keyword>
<dbReference type="InterPro" id="IPR050807">
    <property type="entry name" value="TransReg_Diox_bact_type"/>
</dbReference>
<dbReference type="SMART" id="SM00530">
    <property type="entry name" value="HTH_XRE"/>
    <property type="match status" value="1"/>
</dbReference>
<dbReference type="CDD" id="cd00093">
    <property type="entry name" value="HTH_XRE"/>
    <property type="match status" value="1"/>
</dbReference>
<dbReference type="Proteomes" id="UP001317259">
    <property type="component" value="Unassembled WGS sequence"/>
</dbReference>
<evidence type="ECO:0000313" key="4">
    <source>
        <dbReference type="Proteomes" id="UP001317259"/>
    </source>
</evidence>
<organism evidence="3 4">
    <name type="scientific">Actinomadura luzonensis</name>
    <dbReference type="NCBI Taxonomy" id="2805427"/>
    <lineage>
        <taxon>Bacteria</taxon>
        <taxon>Bacillati</taxon>
        <taxon>Actinomycetota</taxon>
        <taxon>Actinomycetes</taxon>
        <taxon>Streptosporangiales</taxon>
        <taxon>Thermomonosporaceae</taxon>
        <taxon>Actinomadura</taxon>
    </lineage>
</organism>
<sequence>MGFSPYVGCSDIISQGATTVTTTDLVGLRIKTVRRQRGLSQAQLAHPELSDSYVSLIESGKRTPTPAVLELLAQKLDCSLSYLINGVTAEQMEDIELALGYARLALENGEVQEARTRFAELLVNNNLTGLTTLRQDTEFGLALASEACGDLDEAIRILLKLREEELPPERAVEIAMVLCRAYRESERMSEAVQVGEQVLASAARRPWNDALVELAATLLSVYWERGDLLRARQFAAELLNAADALGTPRAIVAANWNASIVAYITGHSEEALSFAERALAVQLEHGQPRSTARLRLSVLRRRLKARPAEAGSVRDALRDAVGEFEQTSTSTIDRARVHVELATAEFMTSDFDEAARNATMARSLVPQQGHALGAEADLLLSKIFHAVGRGEEAAAYMASVRDYLDRMPDARRSAANWYGAAETMEELGDSEGAVTAYRRALACVGL</sequence>
<dbReference type="Pfam" id="PF01381">
    <property type="entry name" value="HTH_3"/>
    <property type="match status" value="1"/>
</dbReference>
<dbReference type="Gene3D" id="1.10.260.40">
    <property type="entry name" value="lambda repressor-like DNA-binding domains"/>
    <property type="match status" value="1"/>
</dbReference>
<reference evidence="3 4" key="1">
    <citation type="submission" date="2022-04" db="EMBL/GenBank/DDBJ databases">
        <title>Genome draft of Actinomadura sp. ATCC 31491.</title>
        <authorList>
            <person name="Shi X."/>
            <person name="Du Y."/>
        </authorList>
    </citation>
    <scope>NUCLEOTIDE SEQUENCE [LARGE SCALE GENOMIC DNA]</scope>
    <source>
        <strain evidence="3 4">ATCC 31491</strain>
    </source>
</reference>
<dbReference type="InterPro" id="IPR001387">
    <property type="entry name" value="Cro/C1-type_HTH"/>
</dbReference>
<proteinExistence type="predicted"/>
<accession>A0ABT0G8F8</accession>
<evidence type="ECO:0000256" key="1">
    <source>
        <dbReference type="ARBA" id="ARBA00023125"/>
    </source>
</evidence>
<dbReference type="InterPro" id="IPR010982">
    <property type="entry name" value="Lambda_DNA-bd_dom_sf"/>
</dbReference>
<dbReference type="InterPro" id="IPR011990">
    <property type="entry name" value="TPR-like_helical_dom_sf"/>
</dbReference>
<name>A0ABT0G8F8_9ACTN</name>
<dbReference type="Gene3D" id="1.25.40.10">
    <property type="entry name" value="Tetratricopeptide repeat domain"/>
    <property type="match status" value="2"/>
</dbReference>
<gene>
    <name evidence="3" type="ORF">MF672_043100</name>
</gene>
<dbReference type="PANTHER" id="PTHR46797:SF1">
    <property type="entry name" value="METHYLPHOSPHONATE SYNTHASE"/>
    <property type="match status" value="1"/>
</dbReference>
<dbReference type="RefSeq" id="WP_242377239.1">
    <property type="nucleotide sequence ID" value="NZ_JAKRKC020000002.1"/>
</dbReference>
<evidence type="ECO:0000259" key="2">
    <source>
        <dbReference type="PROSITE" id="PS50943"/>
    </source>
</evidence>
<keyword evidence="1" id="KW-0238">DNA-binding</keyword>
<protein>
    <submittedName>
        <fullName evidence="3">Helix-turn-helix domain-containing protein</fullName>
    </submittedName>
</protein>
<dbReference type="EMBL" id="JAKRKC020000002">
    <property type="protein sequence ID" value="MCK2220545.1"/>
    <property type="molecule type" value="Genomic_DNA"/>
</dbReference>
<dbReference type="PANTHER" id="PTHR46797">
    <property type="entry name" value="HTH-TYPE TRANSCRIPTIONAL REGULATOR"/>
    <property type="match status" value="1"/>
</dbReference>
<dbReference type="SUPFAM" id="SSF48452">
    <property type="entry name" value="TPR-like"/>
    <property type="match status" value="2"/>
</dbReference>
<comment type="caution">
    <text evidence="3">The sequence shown here is derived from an EMBL/GenBank/DDBJ whole genome shotgun (WGS) entry which is preliminary data.</text>
</comment>
<dbReference type="SUPFAM" id="SSF47413">
    <property type="entry name" value="lambda repressor-like DNA-binding domains"/>
    <property type="match status" value="1"/>
</dbReference>